<dbReference type="Proteomes" id="UP001596978">
    <property type="component" value="Unassembled WGS sequence"/>
</dbReference>
<sequence>MTVFAETERLLLRALTLDDTNSMFELDSDPIVHRYLGNKPVRTKEEVIKYINYIQMQYENYHIGRWAVIEKASGDFVGWSGLKNNFEHEMNGHTNFIDVGYRLIPRYWGKGYATESGIAAVNYGFETMNYDVIYGMTELDHHASRKALEKIGLTYVEDFVFEVEDLPLTWYQITNPYRK</sequence>
<accession>A0ABW3D189</accession>
<dbReference type="InterPro" id="IPR016181">
    <property type="entry name" value="Acyl_CoA_acyltransferase"/>
</dbReference>
<dbReference type="EMBL" id="JBHTJH010000017">
    <property type="protein sequence ID" value="MFD0862877.1"/>
    <property type="molecule type" value="Genomic_DNA"/>
</dbReference>
<evidence type="ECO:0000313" key="3">
    <source>
        <dbReference type="Proteomes" id="UP001596978"/>
    </source>
</evidence>
<feature type="domain" description="N-acetyltransferase" evidence="1">
    <location>
        <begin position="10"/>
        <end position="176"/>
    </location>
</feature>
<dbReference type="Gene3D" id="3.40.630.30">
    <property type="match status" value="1"/>
</dbReference>
<dbReference type="GO" id="GO:0016746">
    <property type="term" value="F:acyltransferase activity"/>
    <property type="evidence" value="ECO:0007669"/>
    <property type="project" value="UniProtKB-KW"/>
</dbReference>
<reference evidence="3" key="1">
    <citation type="journal article" date="2019" name="Int. J. Syst. Evol. Microbiol.">
        <title>The Global Catalogue of Microorganisms (GCM) 10K type strain sequencing project: providing services to taxonomists for standard genome sequencing and annotation.</title>
        <authorList>
            <consortium name="The Broad Institute Genomics Platform"/>
            <consortium name="The Broad Institute Genome Sequencing Center for Infectious Disease"/>
            <person name="Wu L."/>
            <person name="Ma J."/>
        </authorList>
    </citation>
    <scope>NUCLEOTIDE SEQUENCE [LARGE SCALE GENOMIC DNA]</scope>
    <source>
        <strain evidence="3">CCUG 62952</strain>
    </source>
</reference>
<dbReference type="PANTHER" id="PTHR43792:SF16">
    <property type="entry name" value="N-ACETYLTRANSFERASE DOMAIN-CONTAINING PROTEIN"/>
    <property type="match status" value="1"/>
</dbReference>
<dbReference type="PROSITE" id="PS51186">
    <property type="entry name" value="GNAT"/>
    <property type="match status" value="1"/>
</dbReference>
<organism evidence="2 3">
    <name type="scientific">Sungkyunkwania multivorans</name>
    <dbReference type="NCBI Taxonomy" id="1173618"/>
    <lineage>
        <taxon>Bacteria</taxon>
        <taxon>Pseudomonadati</taxon>
        <taxon>Bacteroidota</taxon>
        <taxon>Flavobacteriia</taxon>
        <taxon>Flavobacteriales</taxon>
        <taxon>Flavobacteriaceae</taxon>
        <taxon>Sungkyunkwania</taxon>
    </lineage>
</organism>
<dbReference type="InterPro" id="IPR000182">
    <property type="entry name" value="GNAT_dom"/>
</dbReference>
<proteinExistence type="predicted"/>
<keyword evidence="2" id="KW-0012">Acyltransferase</keyword>
<dbReference type="Pfam" id="PF13302">
    <property type="entry name" value="Acetyltransf_3"/>
    <property type="match status" value="1"/>
</dbReference>
<gene>
    <name evidence="2" type="ORF">ACFQ1M_11745</name>
</gene>
<dbReference type="EC" id="2.3.-.-" evidence="2"/>
<keyword evidence="3" id="KW-1185">Reference proteome</keyword>
<dbReference type="RefSeq" id="WP_386408421.1">
    <property type="nucleotide sequence ID" value="NZ_JBHTJH010000017.1"/>
</dbReference>
<evidence type="ECO:0000259" key="1">
    <source>
        <dbReference type="PROSITE" id="PS51186"/>
    </source>
</evidence>
<dbReference type="PANTHER" id="PTHR43792">
    <property type="entry name" value="GNAT FAMILY, PUTATIVE (AFU_ORTHOLOGUE AFUA_3G00765)-RELATED-RELATED"/>
    <property type="match status" value="1"/>
</dbReference>
<dbReference type="SUPFAM" id="SSF55729">
    <property type="entry name" value="Acyl-CoA N-acyltransferases (Nat)"/>
    <property type="match status" value="1"/>
</dbReference>
<protein>
    <submittedName>
        <fullName evidence="2">GNAT family N-acetyltransferase</fullName>
        <ecNumber evidence="2">2.3.-.-</ecNumber>
    </submittedName>
</protein>
<evidence type="ECO:0000313" key="2">
    <source>
        <dbReference type="EMBL" id="MFD0862877.1"/>
    </source>
</evidence>
<dbReference type="InterPro" id="IPR051531">
    <property type="entry name" value="N-acetyltransferase"/>
</dbReference>
<comment type="caution">
    <text evidence="2">The sequence shown here is derived from an EMBL/GenBank/DDBJ whole genome shotgun (WGS) entry which is preliminary data.</text>
</comment>
<keyword evidence="2" id="KW-0808">Transferase</keyword>
<name>A0ABW3D189_9FLAO</name>